<keyword evidence="3" id="KW-1185">Reference proteome</keyword>
<name>A0ABT8SPF8_9CAUL</name>
<proteinExistence type="predicted"/>
<protein>
    <recommendedName>
        <fullName evidence="4">DUF1640 domain-containing protein</fullName>
    </recommendedName>
</protein>
<feature type="transmembrane region" description="Helical" evidence="1">
    <location>
        <begin position="89"/>
        <end position="108"/>
    </location>
</feature>
<evidence type="ECO:0000256" key="1">
    <source>
        <dbReference type="SAM" id="Phobius"/>
    </source>
</evidence>
<evidence type="ECO:0008006" key="4">
    <source>
        <dbReference type="Google" id="ProtNLM"/>
    </source>
</evidence>
<keyword evidence="1" id="KW-0812">Transmembrane</keyword>
<reference evidence="2" key="1">
    <citation type="submission" date="2023-07" db="EMBL/GenBank/DDBJ databases">
        <title>Brevundimonas soil sp. nov., isolated from the soil of chemical plant.</title>
        <authorList>
            <person name="Wu N."/>
        </authorList>
    </citation>
    <scope>NUCLEOTIDE SEQUENCE</scope>
    <source>
        <strain evidence="2">XZ-24</strain>
    </source>
</reference>
<keyword evidence="1" id="KW-0472">Membrane</keyword>
<dbReference type="RefSeq" id="WP_302110266.1">
    <property type="nucleotide sequence ID" value="NZ_JAUKTR010000004.1"/>
</dbReference>
<gene>
    <name evidence="2" type="ORF">Q0812_10390</name>
</gene>
<evidence type="ECO:0000313" key="3">
    <source>
        <dbReference type="Proteomes" id="UP001169063"/>
    </source>
</evidence>
<comment type="caution">
    <text evidence="2">The sequence shown here is derived from an EMBL/GenBank/DDBJ whole genome shotgun (WGS) entry which is preliminary data.</text>
</comment>
<dbReference type="EMBL" id="JAUKTR010000004">
    <property type="protein sequence ID" value="MDO1559834.1"/>
    <property type="molecule type" value="Genomic_DNA"/>
</dbReference>
<accession>A0ABT8SPF8</accession>
<dbReference type="Proteomes" id="UP001169063">
    <property type="component" value="Unassembled WGS sequence"/>
</dbReference>
<organism evidence="2 3">
    <name type="scientific">Peiella sedimenti</name>
    <dbReference type="NCBI Taxonomy" id="3061083"/>
    <lineage>
        <taxon>Bacteria</taxon>
        <taxon>Pseudomonadati</taxon>
        <taxon>Pseudomonadota</taxon>
        <taxon>Alphaproteobacteria</taxon>
        <taxon>Caulobacterales</taxon>
        <taxon>Caulobacteraceae</taxon>
        <taxon>Peiella</taxon>
    </lineage>
</organism>
<evidence type="ECO:0000313" key="2">
    <source>
        <dbReference type="EMBL" id="MDO1559834.1"/>
    </source>
</evidence>
<sequence>MPRATVPTASDQTDIKVQLAVLSTKLDLIQTTLNDKLASIETRITAVDEDLRAELRHSKANADLTVAALKKELESKVSRDEFDPIRKTFWSGVMGVLSAIGMAVWALIQRGG</sequence>
<keyword evidence="1" id="KW-1133">Transmembrane helix</keyword>